<comment type="caution">
    <text evidence="7">The sequence shown here is derived from an EMBL/GenBank/DDBJ whole genome shotgun (WGS) entry which is preliminary data.</text>
</comment>
<organism evidence="7 8">
    <name type="scientific">Stenotrophomonas pictorum JCM 9942</name>
    <dbReference type="NCBI Taxonomy" id="1236960"/>
    <lineage>
        <taxon>Bacteria</taxon>
        <taxon>Pseudomonadati</taxon>
        <taxon>Pseudomonadota</taxon>
        <taxon>Gammaproteobacteria</taxon>
        <taxon>Lysobacterales</taxon>
        <taxon>Lysobacteraceae</taxon>
        <taxon>Stenotrophomonas</taxon>
    </lineage>
</organism>
<dbReference type="Proteomes" id="UP000050836">
    <property type="component" value="Unassembled WGS sequence"/>
</dbReference>
<feature type="transmembrane region" description="Helical" evidence="5">
    <location>
        <begin position="241"/>
        <end position="262"/>
    </location>
</feature>
<evidence type="ECO:0000256" key="5">
    <source>
        <dbReference type="SAM" id="Phobius"/>
    </source>
</evidence>
<dbReference type="RefSeq" id="WP_054659972.1">
    <property type="nucleotide sequence ID" value="NZ_BAZI01000271.1"/>
</dbReference>
<dbReference type="OrthoDB" id="5486437at2"/>
<feature type="transmembrane region" description="Helical" evidence="5">
    <location>
        <begin position="366"/>
        <end position="386"/>
    </location>
</feature>
<evidence type="ECO:0000256" key="3">
    <source>
        <dbReference type="ARBA" id="ARBA00022989"/>
    </source>
</evidence>
<feature type="transmembrane region" description="Helical" evidence="5">
    <location>
        <begin position="187"/>
        <end position="210"/>
    </location>
</feature>
<dbReference type="InterPro" id="IPR013525">
    <property type="entry name" value="ABC2_TM"/>
</dbReference>
<accession>A0A0R0AT72</accession>
<keyword evidence="3 5" id="KW-1133">Transmembrane helix</keyword>
<dbReference type="Pfam" id="PF12698">
    <property type="entry name" value="ABC2_membrane_3"/>
    <property type="match status" value="1"/>
</dbReference>
<sequence length="397" mass="43142">MNRTGYFRSMFAVMRKELRDFARDRRTFLLTLLTAPLLYPLLFLGMGKLASLRAETQLEKDMTVPVVGIARAPNLVAFLASRGITATEAPADIEQRIRSQREDLALVIDPDFAADWQAGKPAKVEIVADTTRRTSEVQVARVRATLGEYGQSVASLRLLARGISPMVAAPVNIGTRDLATAEAKRGIFLSFILPLMLMLTAFVGGSHLAMDTTAGERERQSLEPLLATPVARGALVSGKMLAAVVIGLASMLLILLSFKLSASLGTGIARSLDVSFAAMGKLLVILLPLVLIGTALLTCLAASAKSMKEAQSHMVWLMLLPMLPGYALMAYPLKDTQLWQYAVPFLSQNQMLVKVTRGEMPTAAQWGVYLAASVLLAVLLWAVAVWRYRQERLAISG</sequence>
<feature type="domain" description="ABC-2 type transporter transmembrane" evidence="6">
    <location>
        <begin position="27"/>
        <end position="383"/>
    </location>
</feature>
<evidence type="ECO:0000256" key="2">
    <source>
        <dbReference type="ARBA" id="ARBA00022692"/>
    </source>
</evidence>
<dbReference type="EMBL" id="LLXS01000004">
    <property type="protein sequence ID" value="KRG45194.1"/>
    <property type="molecule type" value="Genomic_DNA"/>
</dbReference>
<evidence type="ECO:0000256" key="1">
    <source>
        <dbReference type="ARBA" id="ARBA00004141"/>
    </source>
</evidence>
<feature type="transmembrane region" description="Helical" evidence="5">
    <location>
        <begin position="282"/>
        <end position="302"/>
    </location>
</feature>
<feature type="transmembrane region" description="Helical" evidence="5">
    <location>
        <begin position="314"/>
        <end position="333"/>
    </location>
</feature>
<evidence type="ECO:0000313" key="8">
    <source>
        <dbReference type="Proteomes" id="UP000050836"/>
    </source>
</evidence>
<keyword evidence="4 5" id="KW-0472">Membrane</keyword>
<dbReference type="GO" id="GO:0140359">
    <property type="term" value="F:ABC-type transporter activity"/>
    <property type="evidence" value="ECO:0007669"/>
    <property type="project" value="InterPro"/>
</dbReference>
<gene>
    <name evidence="7" type="ORF">ARC78_03130</name>
</gene>
<dbReference type="PANTHER" id="PTHR43471">
    <property type="entry name" value="ABC TRANSPORTER PERMEASE"/>
    <property type="match status" value="1"/>
</dbReference>
<dbReference type="GO" id="GO:0016020">
    <property type="term" value="C:membrane"/>
    <property type="evidence" value="ECO:0007669"/>
    <property type="project" value="UniProtKB-SubCell"/>
</dbReference>
<protein>
    <submittedName>
        <fullName evidence="7">Sodium ABC transporter permease</fullName>
    </submittedName>
</protein>
<keyword evidence="8" id="KW-1185">Reference proteome</keyword>
<dbReference type="AlphaFoldDB" id="A0A0R0AT72"/>
<reference evidence="7 8" key="1">
    <citation type="submission" date="2015-10" db="EMBL/GenBank/DDBJ databases">
        <title>Genome sequencing and analysis of members of genus Stenotrophomonas.</title>
        <authorList>
            <person name="Patil P.P."/>
            <person name="Midha S."/>
            <person name="Patil P.B."/>
        </authorList>
    </citation>
    <scope>NUCLEOTIDE SEQUENCE [LARGE SCALE GENOMIC DNA]</scope>
    <source>
        <strain evidence="7 8">JCM 9942</strain>
    </source>
</reference>
<evidence type="ECO:0000313" key="7">
    <source>
        <dbReference type="EMBL" id="KRG45194.1"/>
    </source>
</evidence>
<name>A0A0R0AT72_9GAMM</name>
<proteinExistence type="predicted"/>
<dbReference type="PANTHER" id="PTHR43471:SF3">
    <property type="entry name" value="ABC TRANSPORTER PERMEASE PROTEIN NATB"/>
    <property type="match status" value="1"/>
</dbReference>
<evidence type="ECO:0000259" key="6">
    <source>
        <dbReference type="Pfam" id="PF12698"/>
    </source>
</evidence>
<comment type="subcellular location">
    <subcellularLocation>
        <location evidence="1">Membrane</location>
        <topology evidence="1">Multi-pass membrane protein</topology>
    </subcellularLocation>
</comment>
<evidence type="ECO:0000256" key="4">
    <source>
        <dbReference type="ARBA" id="ARBA00023136"/>
    </source>
</evidence>
<keyword evidence="2 5" id="KW-0812">Transmembrane</keyword>